<name>A0A2G2Z2R8_CAPAN</name>
<dbReference type="GO" id="GO:0008234">
    <property type="term" value="F:cysteine-type peptidase activity"/>
    <property type="evidence" value="ECO:0007669"/>
    <property type="project" value="InterPro"/>
</dbReference>
<keyword evidence="3" id="KW-0378">Hydrolase</keyword>
<dbReference type="PANTHER" id="PTHR31470">
    <property type="entry name" value="CYSTEINE PROTEINASES SUPERFAMILY PROTEIN-RELATED-RELATED"/>
    <property type="match status" value="1"/>
</dbReference>
<dbReference type="InterPro" id="IPR003653">
    <property type="entry name" value="Peptidase_C48_C"/>
</dbReference>
<dbReference type="Proteomes" id="UP000222542">
    <property type="component" value="Unassembled WGS sequence"/>
</dbReference>
<dbReference type="Gramene" id="PHT76273">
    <property type="protein sequence ID" value="PHT76273"/>
    <property type="gene ID" value="T459_19795"/>
</dbReference>
<dbReference type="PANTHER" id="PTHR31470:SF46">
    <property type="entry name" value="ULP1 PROTEASE FAMILY, C-TERMINAL CATALYTIC DOMAIN CONTAINING PROTEIN"/>
    <property type="match status" value="1"/>
</dbReference>
<proteinExistence type="inferred from homology"/>
<keyword evidence="6" id="KW-1185">Reference proteome</keyword>
<evidence type="ECO:0000256" key="2">
    <source>
        <dbReference type="ARBA" id="ARBA00022670"/>
    </source>
</evidence>
<protein>
    <recommendedName>
        <fullName evidence="4">Ubiquitin-like protease family profile domain-containing protein</fullName>
    </recommendedName>
</protein>
<evidence type="ECO:0000259" key="4">
    <source>
        <dbReference type="Pfam" id="PF02902"/>
    </source>
</evidence>
<evidence type="ECO:0000256" key="3">
    <source>
        <dbReference type="ARBA" id="ARBA00022801"/>
    </source>
</evidence>
<dbReference type="EMBL" id="AYRZ02000007">
    <property type="protein sequence ID" value="PHT76273.1"/>
    <property type="molecule type" value="Genomic_DNA"/>
</dbReference>
<sequence length="354" mass="40448">MTVKYLLTPLTPKTVNLYGFPWDFMIVHPWLVPTNRELKIPFFLTLRSVQTLSDPKVIDRIKKKLFGAIVTIRKIILEGGFVVVDDGSGSGAIVGSNDAPLIISETTNHYDYDHTGYTDFATSSKCSACKYQDYKVKHDELINVINVLTYSVKKITSKRGVIPSERISYPYTPLEIKVDVTAEATAEQHNITVDNPSTVSMKEEKVEPVSLGEQKNYPFERFCQQQPQVSRNEEWLINIIKDFSIPAGLPRYLIDGVYISINYGDEFHWVLVVVILKERCIQVYDSMSQRRCFEPSSEIQKLAKILPTYLDMSDFLDQKIRTDWSTIKAYRDKMGNPFDVEYIEGISQQSIGSL</sequence>
<feature type="domain" description="Ubiquitin-like protease family profile" evidence="4">
    <location>
        <begin position="255"/>
        <end position="350"/>
    </location>
</feature>
<dbReference type="Pfam" id="PF02902">
    <property type="entry name" value="Peptidase_C48"/>
    <property type="match status" value="1"/>
</dbReference>
<evidence type="ECO:0000256" key="1">
    <source>
        <dbReference type="ARBA" id="ARBA00005234"/>
    </source>
</evidence>
<accession>A0A2G2Z2R8</accession>
<reference evidence="5 6" key="2">
    <citation type="journal article" date="2017" name="Genome Biol.">
        <title>New reference genome sequences of hot pepper reveal the massive evolution of plant disease-resistance genes by retroduplication.</title>
        <authorList>
            <person name="Kim S."/>
            <person name="Park J."/>
            <person name="Yeom S.I."/>
            <person name="Kim Y.M."/>
            <person name="Seo E."/>
            <person name="Kim K.T."/>
            <person name="Kim M.S."/>
            <person name="Lee J.M."/>
            <person name="Cheong K."/>
            <person name="Shin H.S."/>
            <person name="Kim S.B."/>
            <person name="Han K."/>
            <person name="Lee J."/>
            <person name="Park M."/>
            <person name="Lee H.A."/>
            <person name="Lee H.Y."/>
            <person name="Lee Y."/>
            <person name="Oh S."/>
            <person name="Lee J.H."/>
            <person name="Choi E."/>
            <person name="Choi E."/>
            <person name="Lee S.E."/>
            <person name="Jeon J."/>
            <person name="Kim H."/>
            <person name="Choi G."/>
            <person name="Song H."/>
            <person name="Lee J."/>
            <person name="Lee S.C."/>
            <person name="Kwon J.K."/>
            <person name="Lee H.Y."/>
            <person name="Koo N."/>
            <person name="Hong Y."/>
            <person name="Kim R.W."/>
            <person name="Kang W.H."/>
            <person name="Huh J.H."/>
            <person name="Kang B.C."/>
            <person name="Yang T.J."/>
            <person name="Lee Y.H."/>
            <person name="Bennetzen J.L."/>
            <person name="Choi D."/>
        </authorList>
    </citation>
    <scope>NUCLEOTIDE SEQUENCE [LARGE SCALE GENOMIC DNA]</scope>
    <source>
        <strain evidence="6">cv. CM334</strain>
    </source>
</reference>
<dbReference type="SUPFAM" id="SSF54001">
    <property type="entry name" value="Cysteine proteinases"/>
    <property type="match status" value="1"/>
</dbReference>
<dbReference type="InterPro" id="IPR038765">
    <property type="entry name" value="Papain-like_cys_pep_sf"/>
</dbReference>
<dbReference type="AlphaFoldDB" id="A0A2G2Z2R8"/>
<comment type="caution">
    <text evidence="5">The sequence shown here is derived from an EMBL/GenBank/DDBJ whole genome shotgun (WGS) entry which is preliminary data.</text>
</comment>
<evidence type="ECO:0000313" key="5">
    <source>
        <dbReference type="EMBL" id="PHT76273.1"/>
    </source>
</evidence>
<reference evidence="5 6" key="1">
    <citation type="journal article" date="2014" name="Nat. Genet.">
        <title>Genome sequence of the hot pepper provides insights into the evolution of pungency in Capsicum species.</title>
        <authorList>
            <person name="Kim S."/>
            <person name="Park M."/>
            <person name="Yeom S.I."/>
            <person name="Kim Y.M."/>
            <person name="Lee J.M."/>
            <person name="Lee H.A."/>
            <person name="Seo E."/>
            <person name="Choi J."/>
            <person name="Cheong K."/>
            <person name="Kim K.T."/>
            <person name="Jung K."/>
            <person name="Lee G.W."/>
            <person name="Oh S.K."/>
            <person name="Bae C."/>
            <person name="Kim S.B."/>
            <person name="Lee H.Y."/>
            <person name="Kim S.Y."/>
            <person name="Kim M.S."/>
            <person name="Kang B.C."/>
            <person name="Jo Y.D."/>
            <person name="Yang H.B."/>
            <person name="Jeong H.J."/>
            <person name="Kang W.H."/>
            <person name="Kwon J.K."/>
            <person name="Shin C."/>
            <person name="Lim J.Y."/>
            <person name="Park J.H."/>
            <person name="Huh J.H."/>
            <person name="Kim J.S."/>
            <person name="Kim B.D."/>
            <person name="Cohen O."/>
            <person name="Paran I."/>
            <person name="Suh M.C."/>
            <person name="Lee S.B."/>
            <person name="Kim Y.K."/>
            <person name="Shin Y."/>
            <person name="Noh S.J."/>
            <person name="Park J."/>
            <person name="Seo Y.S."/>
            <person name="Kwon S.Y."/>
            <person name="Kim H.A."/>
            <person name="Park J.M."/>
            <person name="Kim H.J."/>
            <person name="Choi S.B."/>
            <person name="Bosland P.W."/>
            <person name="Reeves G."/>
            <person name="Jo S.H."/>
            <person name="Lee B.W."/>
            <person name="Cho H.T."/>
            <person name="Choi H.S."/>
            <person name="Lee M.S."/>
            <person name="Yu Y."/>
            <person name="Do Choi Y."/>
            <person name="Park B.S."/>
            <person name="van Deynze A."/>
            <person name="Ashrafi H."/>
            <person name="Hill T."/>
            <person name="Kim W.T."/>
            <person name="Pai H.S."/>
            <person name="Ahn H.K."/>
            <person name="Yeam I."/>
            <person name="Giovannoni J.J."/>
            <person name="Rose J.K."/>
            <person name="Sorensen I."/>
            <person name="Lee S.J."/>
            <person name="Kim R.W."/>
            <person name="Choi I.Y."/>
            <person name="Choi B.S."/>
            <person name="Lim J.S."/>
            <person name="Lee Y.H."/>
            <person name="Choi D."/>
        </authorList>
    </citation>
    <scope>NUCLEOTIDE SEQUENCE [LARGE SCALE GENOMIC DNA]</scope>
    <source>
        <strain evidence="6">cv. CM334</strain>
    </source>
</reference>
<dbReference type="Gene3D" id="3.40.395.10">
    <property type="entry name" value="Adenoviral Proteinase, Chain A"/>
    <property type="match status" value="1"/>
</dbReference>
<gene>
    <name evidence="5" type="ORF">T459_19795</name>
</gene>
<organism evidence="5 6">
    <name type="scientific">Capsicum annuum</name>
    <name type="common">Capsicum pepper</name>
    <dbReference type="NCBI Taxonomy" id="4072"/>
    <lineage>
        <taxon>Eukaryota</taxon>
        <taxon>Viridiplantae</taxon>
        <taxon>Streptophyta</taxon>
        <taxon>Embryophyta</taxon>
        <taxon>Tracheophyta</taxon>
        <taxon>Spermatophyta</taxon>
        <taxon>Magnoliopsida</taxon>
        <taxon>eudicotyledons</taxon>
        <taxon>Gunneridae</taxon>
        <taxon>Pentapetalae</taxon>
        <taxon>asterids</taxon>
        <taxon>lamiids</taxon>
        <taxon>Solanales</taxon>
        <taxon>Solanaceae</taxon>
        <taxon>Solanoideae</taxon>
        <taxon>Capsiceae</taxon>
        <taxon>Capsicum</taxon>
    </lineage>
</organism>
<keyword evidence="2" id="KW-0645">Protease</keyword>
<dbReference type="GO" id="GO:0006508">
    <property type="term" value="P:proteolysis"/>
    <property type="evidence" value="ECO:0007669"/>
    <property type="project" value="UniProtKB-KW"/>
</dbReference>
<evidence type="ECO:0000313" key="6">
    <source>
        <dbReference type="Proteomes" id="UP000222542"/>
    </source>
</evidence>
<comment type="similarity">
    <text evidence="1">Belongs to the peptidase C48 family.</text>
</comment>